<dbReference type="Proteomes" id="UP000127436">
    <property type="component" value="Segment"/>
</dbReference>
<organism evidence="7 8">
    <name type="scientific">Human adenovirus 21a</name>
    <dbReference type="NCBI Taxonomy" id="1521028"/>
    <lineage>
        <taxon>Viruses</taxon>
        <taxon>Varidnaviria</taxon>
        <taxon>Bamfordvirae</taxon>
        <taxon>Preplasmiviricota</taxon>
        <taxon>Polisuviricotina</taxon>
        <taxon>Pharingeaviricetes</taxon>
        <taxon>Rowavirales</taxon>
        <taxon>Adenoviridae</taxon>
        <taxon>Mastadenovirus</taxon>
        <taxon>Mastadenovirus blackbeardi</taxon>
        <taxon>Human mastadenovirus B</taxon>
    </lineage>
</organism>
<evidence type="ECO:0000313" key="5">
    <source>
        <dbReference type="EMBL" id="AIF29833.1"/>
    </source>
</evidence>
<dbReference type="Proteomes" id="UP000179427">
    <property type="component" value="Segment"/>
</dbReference>
<reference evidence="8 9" key="1">
    <citation type="journal article" date="2014" name="J. Infect.">
        <title>A human adenovirus species B subtype 21a associated with severe pneumonia.</title>
        <authorList>
            <person name="Hage E."/>
            <person name="Huzly D."/>
            <person name="Ganzenmueller T."/>
            <person name="Beck R."/>
            <person name="Schulz T.F."/>
            <person name="Heim A."/>
        </authorList>
    </citation>
    <scope>NUCLEOTIDE SEQUENCE [LARGE SCALE GENOMIC DNA]</scope>
    <source>
        <strain evidence="3">LRTI-1</strain>
        <strain evidence="6">LRTI-2</strain>
        <strain evidence="2">LRTI-3</strain>
        <strain evidence="7">LRTI-4</strain>
        <strain evidence="4">LRTI-5</strain>
        <strain evidence="5">LRTI-6</strain>
    </source>
</reference>
<dbReference type="Proteomes" id="UP000154105">
    <property type="component" value="Segment"/>
</dbReference>
<dbReference type="Proteomes" id="UP000179426">
    <property type="component" value="Segment"/>
</dbReference>
<keyword evidence="1" id="KW-0812">Transmembrane</keyword>
<dbReference type="Proteomes" id="UP000157861">
    <property type="component" value="Segment"/>
</dbReference>
<evidence type="ECO:0000313" key="8">
    <source>
        <dbReference type="Proteomes" id="UP000123233"/>
    </source>
</evidence>
<dbReference type="EMBL" id="KF938575">
    <property type="protein sequence ID" value="AIF30025.1"/>
    <property type="molecule type" value="Genomic_DNA"/>
</dbReference>
<dbReference type="EMBL" id="KF577597">
    <property type="protein sequence ID" value="AIF29785.1"/>
    <property type="molecule type" value="Genomic_DNA"/>
</dbReference>
<sequence>MILFQSNTTNTINVQTTLNHDMENHTTSYAYTNIQPKYAMQLEITILIVIGILVLSVILYFIFCRQIPNVHRNSKRRPIYSPMISRPHMALNEI</sequence>
<dbReference type="EMBL" id="KF938576">
    <property type="protein sequence ID" value="AIF30073.1"/>
    <property type="molecule type" value="Genomic_DNA"/>
</dbReference>
<evidence type="ECO:0000313" key="9">
    <source>
        <dbReference type="Proteomes" id="UP000127436"/>
    </source>
</evidence>
<protein>
    <submittedName>
        <fullName evidence="7">11 kDa protein</fullName>
    </submittedName>
</protein>
<dbReference type="EMBL" id="KF577599">
    <property type="protein sequence ID" value="AIF29881.1"/>
    <property type="molecule type" value="Genomic_DNA"/>
</dbReference>
<keyword evidence="1" id="KW-0472">Membrane</keyword>
<dbReference type="EMBL" id="KF577593">
    <property type="protein sequence ID" value="AIF29689.1"/>
    <property type="molecule type" value="Genomic_DNA"/>
</dbReference>
<name>A0A075ILK9_9ADEN</name>
<dbReference type="Proteomes" id="UP000145770">
    <property type="component" value="Genome"/>
</dbReference>
<evidence type="ECO:0000313" key="7">
    <source>
        <dbReference type="EMBL" id="AIF30073.1"/>
    </source>
</evidence>
<dbReference type="Proteomes" id="UP000123233">
    <property type="component" value="Segment"/>
</dbReference>
<dbReference type="EMBL" id="KF802425">
    <property type="protein sequence ID" value="AIF29929.1"/>
    <property type="molecule type" value="Genomic_DNA"/>
</dbReference>
<feature type="transmembrane region" description="Helical" evidence="1">
    <location>
        <begin position="44"/>
        <end position="63"/>
    </location>
</feature>
<dbReference type="EMBL" id="KF802426">
    <property type="protein sequence ID" value="AIF29977.1"/>
    <property type="molecule type" value="Genomic_DNA"/>
</dbReference>
<proteinExistence type="predicted"/>
<keyword evidence="1" id="KW-1133">Transmembrane helix</keyword>
<accession>A0A075ILK9</accession>
<dbReference type="Proteomes" id="UP000147407">
    <property type="component" value="Segment"/>
</dbReference>
<evidence type="ECO:0000313" key="3">
    <source>
        <dbReference type="EMBL" id="AIF29737.1"/>
    </source>
</evidence>
<evidence type="ECO:0000313" key="2">
    <source>
        <dbReference type="EMBL" id="AIF29689.1"/>
    </source>
</evidence>
<gene>
    <name evidence="7" type="primary">E3</name>
</gene>
<dbReference type="EMBL" id="KF577598">
    <property type="protein sequence ID" value="AIF29833.1"/>
    <property type="molecule type" value="Genomic_DNA"/>
</dbReference>
<dbReference type="EMBL" id="KF577595">
    <property type="protein sequence ID" value="AIF29737.1"/>
    <property type="molecule type" value="Genomic_DNA"/>
</dbReference>
<dbReference type="Proteomes" id="UP000179429">
    <property type="component" value="Genome"/>
</dbReference>
<evidence type="ECO:0000256" key="1">
    <source>
        <dbReference type="SAM" id="Phobius"/>
    </source>
</evidence>
<evidence type="ECO:0000313" key="4">
    <source>
        <dbReference type="EMBL" id="AIF29785.1"/>
    </source>
</evidence>
<evidence type="ECO:0000313" key="6">
    <source>
        <dbReference type="EMBL" id="AIF29977.1"/>
    </source>
</evidence>